<dbReference type="PANTHER" id="PTHR45943">
    <property type="entry name" value="E3 UBIQUITIN-PROTEIN LIGASE MYCBP2"/>
    <property type="match status" value="1"/>
</dbReference>
<dbReference type="OrthoDB" id="6050183at2759"/>
<organism evidence="18 19">
    <name type="scientific">Pomacea canaliculata</name>
    <name type="common">Golden apple snail</name>
    <dbReference type="NCBI Taxonomy" id="400727"/>
    <lineage>
        <taxon>Eukaryota</taxon>
        <taxon>Metazoa</taxon>
        <taxon>Spiralia</taxon>
        <taxon>Lophotrochozoa</taxon>
        <taxon>Mollusca</taxon>
        <taxon>Gastropoda</taxon>
        <taxon>Caenogastropoda</taxon>
        <taxon>Architaenioglossa</taxon>
        <taxon>Ampullarioidea</taxon>
        <taxon>Ampullariidae</taxon>
        <taxon>Pomacea</taxon>
    </lineage>
</organism>
<dbReference type="GO" id="GO:0008582">
    <property type="term" value="P:regulation of synaptic assembly at neuromuscular junction"/>
    <property type="evidence" value="ECO:0007669"/>
    <property type="project" value="TreeGrafter"/>
</dbReference>
<dbReference type="Gene3D" id="2.60.120.820">
    <property type="entry name" value="PHR domain"/>
    <property type="match status" value="2"/>
</dbReference>
<protein>
    <recommendedName>
        <fullName evidence="5">RCR-type E3 ubiquitin transferase</fullName>
        <ecNumber evidence="5">2.3.2.33</ecNumber>
    </recommendedName>
</protein>
<evidence type="ECO:0000256" key="9">
    <source>
        <dbReference type="ARBA" id="ARBA00022771"/>
    </source>
</evidence>
<comment type="caution">
    <text evidence="18">The sequence shown here is derived from an EMBL/GenBank/DDBJ whole genome shotgun (WGS) entry which is preliminary data.</text>
</comment>
<dbReference type="Pfam" id="PF13540">
    <property type="entry name" value="RCC1_2"/>
    <property type="match status" value="1"/>
</dbReference>
<evidence type="ECO:0000256" key="6">
    <source>
        <dbReference type="ARBA" id="ARBA00022679"/>
    </source>
</evidence>
<dbReference type="PROSITE" id="PS50194">
    <property type="entry name" value="FILAMIN_REPEAT"/>
    <property type="match status" value="1"/>
</dbReference>
<reference evidence="18 19" key="1">
    <citation type="submission" date="2018-04" db="EMBL/GenBank/DDBJ databases">
        <title>The genome of golden apple snail Pomacea canaliculata provides insight into stress tolerance and invasive adaptation.</title>
        <authorList>
            <person name="Liu C."/>
            <person name="Liu B."/>
            <person name="Ren Y."/>
            <person name="Zhang Y."/>
            <person name="Wang H."/>
            <person name="Li S."/>
            <person name="Jiang F."/>
            <person name="Yin L."/>
            <person name="Zhang G."/>
            <person name="Qian W."/>
            <person name="Fan W."/>
        </authorList>
    </citation>
    <scope>NUCLEOTIDE SEQUENCE [LARGE SCALE GENOMIC DNA]</scope>
    <source>
        <strain evidence="18">SZHN2017</strain>
        <tissue evidence="18">Muscle</tissue>
    </source>
</reference>
<dbReference type="FunFam" id="3.30.40.10:FF:000078">
    <property type="entry name" value="E3 ubiquitin-protein ligase MYCBP2 isoform X1"/>
    <property type="match status" value="1"/>
</dbReference>
<dbReference type="InterPro" id="IPR001841">
    <property type="entry name" value="Znf_RING"/>
</dbReference>
<dbReference type="Pfam" id="PF08239">
    <property type="entry name" value="SH3_3"/>
    <property type="match status" value="1"/>
</dbReference>
<dbReference type="InterPro" id="IPR017868">
    <property type="entry name" value="Filamin/ABP280_repeat-like"/>
</dbReference>
<feature type="region of interest" description="Disordered" evidence="16">
    <location>
        <begin position="2674"/>
        <end position="2696"/>
    </location>
</feature>
<evidence type="ECO:0000256" key="8">
    <source>
        <dbReference type="ARBA" id="ARBA00022737"/>
    </source>
</evidence>
<dbReference type="InterPro" id="IPR000408">
    <property type="entry name" value="Reg_chr_condens"/>
</dbReference>
<feature type="compositionally biased region" description="Low complexity" evidence="16">
    <location>
        <begin position="2782"/>
        <end position="2801"/>
    </location>
</feature>
<dbReference type="CDD" id="cd16463">
    <property type="entry name" value="RING-H2_PHR"/>
    <property type="match status" value="1"/>
</dbReference>
<dbReference type="PRINTS" id="PR00633">
    <property type="entry name" value="RCCNDNSATION"/>
</dbReference>
<feature type="region of interest" description="Disordered" evidence="16">
    <location>
        <begin position="3034"/>
        <end position="3072"/>
    </location>
</feature>
<feature type="compositionally biased region" description="Basic residues" evidence="16">
    <location>
        <begin position="41"/>
        <end position="61"/>
    </location>
</feature>
<feature type="repeat" description="RCC1" evidence="15">
    <location>
        <begin position="864"/>
        <end position="913"/>
    </location>
</feature>
<dbReference type="PANTHER" id="PTHR45943:SF1">
    <property type="entry name" value="E3 UBIQUITIN-PROTEIN LIGASE MYCBP2"/>
    <property type="match status" value="1"/>
</dbReference>
<feature type="region of interest" description="Disordered" evidence="16">
    <location>
        <begin position="3680"/>
        <end position="3702"/>
    </location>
</feature>
<dbReference type="Gene3D" id="3.30.40.10">
    <property type="entry name" value="Zinc/RING finger domain, C3HC4 (zinc finger)"/>
    <property type="match status" value="1"/>
</dbReference>
<dbReference type="InterPro" id="IPR013783">
    <property type="entry name" value="Ig-like_fold"/>
</dbReference>
<keyword evidence="11" id="KW-0862">Zinc</keyword>
<feature type="region of interest" description="Disordered" evidence="16">
    <location>
        <begin position="3178"/>
        <end position="3202"/>
    </location>
</feature>
<evidence type="ECO:0000256" key="10">
    <source>
        <dbReference type="ARBA" id="ARBA00022786"/>
    </source>
</evidence>
<feature type="region of interest" description="Disordered" evidence="16">
    <location>
        <begin position="32"/>
        <end position="82"/>
    </location>
</feature>
<evidence type="ECO:0000256" key="5">
    <source>
        <dbReference type="ARBA" id="ARBA00012249"/>
    </source>
</evidence>
<dbReference type="InterPro" id="IPR012983">
    <property type="entry name" value="PHR"/>
</dbReference>
<dbReference type="Gene3D" id="2.130.10.30">
    <property type="entry name" value="Regulator of chromosome condensation 1/beta-lactamase-inhibitor protein II"/>
    <property type="match status" value="2"/>
</dbReference>
<dbReference type="Pfam" id="PF13639">
    <property type="entry name" value="zf-RING_2"/>
    <property type="match status" value="1"/>
</dbReference>
<dbReference type="PROSITE" id="PS50089">
    <property type="entry name" value="ZF_RING_2"/>
    <property type="match status" value="1"/>
</dbReference>
<feature type="region of interest" description="Disordered" evidence="16">
    <location>
        <begin position="3520"/>
        <end position="3547"/>
    </location>
</feature>
<dbReference type="InterPro" id="IPR038648">
    <property type="entry name" value="PHR_sf"/>
</dbReference>
<proteinExistence type="inferred from homology"/>
<dbReference type="GO" id="GO:0005886">
    <property type="term" value="C:plasma membrane"/>
    <property type="evidence" value="ECO:0007669"/>
    <property type="project" value="TreeGrafter"/>
</dbReference>
<dbReference type="GO" id="GO:0005634">
    <property type="term" value="C:nucleus"/>
    <property type="evidence" value="ECO:0007669"/>
    <property type="project" value="TreeGrafter"/>
</dbReference>
<evidence type="ECO:0000256" key="11">
    <source>
        <dbReference type="ARBA" id="ARBA00022833"/>
    </source>
</evidence>
<dbReference type="GO" id="GO:0061630">
    <property type="term" value="F:ubiquitin protein ligase activity"/>
    <property type="evidence" value="ECO:0007669"/>
    <property type="project" value="UniProtKB-EC"/>
</dbReference>
<evidence type="ECO:0000313" key="18">
    <source>
        <dbReference type="EMBL" id="PVD34975.1"/>
    </source>
</evidence>
<evidence type="ECO:0000256" key="3">
    <source>
        <dbReference type="ARBA" id="ARBA00004906"/>
    </source>
</evidence>
<keyword evidence="7" id="KW-0479">Metal-binding</keyword>
<evidence type="ECO:0000256" key="16">
    <source>
        <dbReference type="SAM" id="MobiDB-lite"/>
    </source>
</evidence>
<evidence type="ECO:0000256" key="4">
    <source>
        <dbReference type="ARBA" id="ARBA00005415"/>
    </source>
</evidence>
<feature type="compositionally biased region" description="Polar residues" evidence="16">
    <location>
        <begin position="2914"/>
        <end position="2926"/>
    </location>
</feature>
<evidence type="ECO:0000256" key="1">
    <source>
        <dbReference type="ARBA" id="ARBA00000333"/>
    </source>
</evidence>
<dbReference type="InterPro" id="IPR013083">
    <property type="entry name" value="Znf_RING/FYVE/PHD"/>
</dbReference>
<feature type="repeat" description="Filamin" evidence="13">
    <location>
        <begin position="2294"/>
        <end position="2350"/>
    </location>
</feature>
<dbReference type="CDD" id="cd19799">
    <property type="entry name" value="Bbox2_MYCBP2"/>
    <property type="match status" value="1"/>
</dbReference>
<feature type="domain" description="RING-type" evidence="17">
    <location>
        <begin position="4400"/>
        <end position="4451"/>
    </location>
</feature>
<keyword evidence="8" id="KW-0677">Repeat</keyword>
<feature type="region of interest" description="Disordered" evidence="16">
    <location>
        <begin position="3331"/>
        <end position="3357"/>
    </location>
</feature>
<keyword evidence="9 14" id="KW-0863">Zinc-finger</keyword>
<dbReference type="InterPro" id="IPR003646">
    <property type="entry name" value="SH3-like_bac-type"/>
</dbReference>
<evidence type="ECO:0000313" key="19">
    <source>
        <dbReference type="Proteomes" id="UP000245119"/>
    </source>
</evidence>
<dbReference type="InterPro" id="IPR009091">
    <property type="entry name" value="RCC1/BLIP-II"/>
</dbReference>
<dbReference type="EMBL" id="PZQS01000003">
    <property type="protein sequence ID" value="PVD34975.1"/>
    <property type="molecule type" value="Genomic_DNA"/>
</dbReference>
<dbReference type="Pfam" id="PF08005">
    <property type="entry name" value="PHR"/>
    <property type="match status" value="2"/>
</dbReference>
<dbReference type="GO" id="GO:0007411">
    <property type="term" value="P:axon guidance"/>
    <property type="evidence" value="ECO:0007669"/>
    <property type="project" value="TreeGrafter"/>
</dbReference>
<accession>A0A2T7PNH1</accession>
<dbReference type="SUPFAM" id="SSF50985">
    <property type="entry name" value="RCC1/BLIP-II"/>
    <property type="match status" value="1"/>
</dbReference>
<sequence>MAAAEVLPCSRSRTDTLLRGESLSRRFHTLFRLNEEQQQQNKKKLEKKKTRKKSKSKSKDRKQREKSPELAETVSNTTPEIHGNASSFTVYAMVRQSVLVQGIRDASRVYHLANSGAASDTESDEDADEKNKDACIKIPKIVGLGLQGVFQLIRESRTKYPELCVKSLRALLDLLQGQQPEGMKNEPVEVADKLFVLLMELATDSANDIIVDGQVLTSLACSALISLTIALGDTGKLLTAIKALLMSSPGLASQKTVVPGILSLLQKSVQALLLGRAQLPDWFTYGVRTQSQTSSFMLDFTAGFPEDTVENCAIASDGCHLYILNKKGLVKIGSGYGGTTKGILVSQKKDFRCSKNPWLAYAGGKLLCRCEKAGAGGGTILLQIDTTTLEPSTAYNLDGHGAGPSILFSDGENIGQIAPSKEDSFVVCTFSPQTSSMKLISEIPLKLTRKCLDMFGSSPFDSEVVRRTITTGFDEDSACIVSGKEFSLIRTIGGKVLFTGKSSAVGIKQGGPGPGKWAELPITKSPKIVHVATGHEGMHALLAADDGSVFFVGTAKRGEDGDSGSAKVRRQPKPVKPKKMIRLENKFVVYAACNSGTSAVVTKNGEVYMFGKDTSHCDHASGHVTDLKDVSVTCIALGKAHAVALTNKGQIFTFGINNKGQCGRDFTHAGNRETNNVTMTEEEEENEAEDSMCPPGKHKWHHNKCMICTVCRECTGYGVSCINSARADRNPGMPCGCGAGDAGCSECGACRVCTGERLGIDDLDERGLLEIIKSKNDVPIDILLGSGRGKISEMAVRKLDQLKLRQAQKLVKEKRQREGAGEAEADYAKLVSLPPAEAVVGPGDIPVTQIACGVHHSVVLLQNGDVYTFGSNSYGQLGLGDTSARGVPTKVPLPLAAVQIAAGSHHTVILLTSGQVYTCGDYQKGALGRVGPEDSVVKSKKGAWNCVPGAVPGVGARFGRRATWIGASGDQTFMRIDESLINALTLQRSNIFASQNCIGLIPRGEDNAGIMKCLMISKTDGSCKSFSGEDQVDLSDQVVCLDPVYEVLWGYCPQTQEIRSYNVLVPEARHLPSTQPGYPNILSPEMAVPTRMGCSTTRSHCALHMLGCLDTLTIGRQLKLEVIEEAMERAAQSKVYTKEDYSVVNRFESHGGGWGYSGHSVEAIRFMCDTDILLGGFGLFGGRGEYFGRIKLFELGVDGGENEGDGELLAETDEIPFECGARSKFCMLFDEPVPLMANCWYVAWARIAGPSSDCGSSGQPSVITEDQVVFKFKSSKKSNNGTDVNAGQIPQLLYRLPSRDSPSVVRRTEHVDPAHILSQEFSHTVSEQCFEALLQLLRWSWTASYHAMEEMEGAKGDSYQAALSDMSRLVYISRACLRLLTIYVNEIYPDGVTKKKVSAESSGLAAKIGDARDLLRCILAEAVSSSKFKVFLGELSCSQDFRDKREEILQECHSTFSACFHAFYPTGQLKWWCLCDLLCQTEPGVQNVAGIGRLLAAVMEALCHPAVKLTAIMPINCEPETEAVLRRQSLCMDDNTNSVARLAEGHRYPVLASQMSFRMEMDSVGGMGTHVSFKEVLDRLLMLVALPVRQVLAHDPESFPSSLVANTCSLLATIISELAASAMGLEVDLDTSSRPLLVTPSRFTRMSQSAFWNTSSGSPDAVAFSVDRPGIVIAGICVYGGTGTYEYEAELLEEKCGEQVPEGQGETLLAQRWNSLEVTKGNFGPEDTVNDIAEIKFERPVPIKEGVKYAVKLCNTGQRSYNGDGGLVKVKCSDGTTFTFSACSLSMNGTNHIRGQIPQILYYSAPQEGDTQSQHAKTLAELQARKNAIDITGAICRIATDLLHRANCLPVETAAECLGNSHLFSSLLPMSLAYVGPVAAQDPRGAVQVLYLIQEIMPAIINLTKQMVPLPLTVSLHLDSSMSDFTIPTTSQHYAIVESDHPYKPASVANYKVEFPPSVRWIVVEFDPQCATAQAEDSLQLYIPGWRPKIDSSMDSEGAHSALETPQELATHTGLYCTNFMEHTTGPNRPSCFLVGTASDYVKDEKASFYGFKCTVIGYDWSPRMEESVLNLEKELAYLGGMCSAALMRRDIPLPPVTMEEVDEDMDVIEEGAQMVFEAHSQLLSKGFALSQPPTIMQALEGNLPFCWQSNERSFLKDFVSCTAGTSGGRLARWLQPDSYLDPRQCEVVCSAEELKCSWPTVITIVTRDQYGEVVNVPNLKVEVKALPIDRKDNIGDDLKRIRRLSRPDDGDMTFGGLPHPMLDIPYEVTVKDRKDVFHAITVMKAYENYSFEELRFAAPTMPRPSENMLVRANNDGTFTANWTPGCVGHYNIHVIIDGIDACDPYKVEVKEPPQGAPPPTQGIRKSHPHNKMRRFTAKNSAGLRVRAHPTLQSEQIGVIKPDGIISFIEEVHNDDGVWVRLSLDSIREWCSSHVGAAAGAVGSVGLPEAWCLQYNQHLGKTLLAPVEEPKSIVDEMVKEAIARKLPEYIRGAVGMPKGPGIYQVVNCGNFGHNVRSRPSLKAPPIGILTRGKKIVATENVINSEGVWVKLDPESCEQYCDTKDTEAWSLASDQNLAVYLQHESELGFAFKDPFFFNSLPRVGSQPGFDFSSTNYAATFPSFGHKSAEGFGRSRSVPVSAFAFTGHAGASMGITPTFGPIDGAAAGPAFSHTPGMANGWMEPSAEDASSSAAIRPRPDSTMFCVPVASQQLLRTSSASAALRKGADRSFAHLTVQDLPRDVPPELQGVSVKELVKALGESRANGNGPTPQPSPPGSPKKSSRSSSPKATGSSRSASPATSSDSRRGSTTPSPKGTLTKHETYQTPPSSPMPPRNQRGKLEKDNSFERSSLSPPGLRSDATITEGGEGAVGGILGFGSPRFNSPVRTGSPSRRGSLSNAQFGSLGSSPPRAAGESSGQIAANFNIGSSPKDEMAVRLSPKAGRKDRGKQLRSKRERASSPSARDVPYTRTRSSSASLILERAREPVKQALSPSVAECMRAVFAAFMWHEGIVHDGMACASFLKFHPDLTKEMSQFVKGKKQEQDKVRQRHATDSSKEKRDSRERRGLGHGNINETRVRFNLEPQIQDATDMESMFPGEKTPLNVTPPRRPVERVRSEGVGGMKLPDFEFDKVKDGGLGGGKEETALPPTLQHLVYFWEELSVSVLKIISQEIILPSPAVQARMKKAEKKDEEKKEKKSKRKKDGKGLKGCFFGDAVAHMLGVHAEGRGGGALDHGAAAAAAAAVERAAVIAHGGQDRETMCELCGGLFPNPVTYHMRQCHPGCGRHACGKGYNSGGNFCGGWAGNCGEGGMGGSSWYLMCDKCREKYLREKRHAQKEKDKSRKSKKKSGSGVLGGQGRQSLLASQQEAHLVLKNNAMFLLDLASASGISLPKHNSKKPPYLSVLSLSSGLYCLPSVSETAGTELEPFPPVPFQYLNIHNAHSSDSAFAEDFLIDDDERVFVRSGSLSISSRRMPYRPRLPTEPRHSPLARSGSLGQDVRPFSHILQETKELQTPVMDTKPIVKSAGTSPESEQENHKKSFHRSVSEYASEEENGDREFVLHRAVSVSSRRRNNSGGVSDGGVSLLKHPSQAMTRLISSVDGSRSMRANGERALQRPVMEFIVQRHDLEGLQLAMRQALRKAACRVFAMQAFNWLLRTVVQQTSLHDLIWFFVVSLMPSTDEEEEPTENADADKEKREKKDQEELPLCEHPLTDICVAGKAVAPLPETFHTLLQTVSDVMLHLPMGSALQHMAVQCYCLRFMQSDHQFLHESHVFSNISRILSKSEEENDDSSIDSSLNKVSNISFSAGHGSDDLKKIRSIEVEARFAGWISCTIPPDRRRQIQVELKGPDQSLRVRQVKVLGTVQDEDCTVPVKKTSFQIQQDNCEAETLKVFRILTSQVFGRLIFNVPAPSAAEEWDKKDETDGMDVDNDLKEHMVSILFSRNKLSHLQKQVCSHIVQGIRKESARVREEWESCECRIDYMEDDRGSDVYCFELLSMVEALSGSPVGRRYLVQQYSLIQIFSLCCTLPLPAFRDRVLPDVKPQVLASLLSVPALPPADYSIVSAASREEGDASFDPHKPGILDVFLACISKALIVQIKTKIETTKTLFTGSLIDCMPKEGVASTKANGARWWLRGTLSSSLANSIISLIQDMTAGKLSETWAHITKAAIAEAILNLTKLDESQRHPQACTQLPTLWLALASLCVLRPEHVERLSSGEWVSSPDSAHGKPRPTCDNHEDNVTPAIILCGDCGNLCADCDRFLHLPQRMRGHQRQVFKEEEEAIKVDLHEGCGRTKLFWVMALADSKTLKAMIEFRVGKQQPNAATGTCRFCGSTNTTGLLAIGSVCSDESCQTHAKEACIKMLECGHPCGGILDEDPCLPCLHRCRPSDQEALKQDADDMCMICFTEALSAAPAIQLKCGHVFHLHCTRMILEKRWVGPRITFGFSLCPICKNDIQHPVLRILLDPIRQLYEDVKRKALMRLEYEGLHKAEAITTPGARFYQDPTAFAMDRYAYYVCFKCKKAYYGGEVRCEEQFGGMEDYDPKELVCGGCSDISRAQMCPKHGSDFLEYKCRYCCSVAVFFCFGTTHFCNACHDDFQHVTNIPKKSLPHCPAGPRGRQLEGEECPLHIQHPPTGEEFALGCGVCRNAHTF</sequence>
<keyword evidence="10" id="KW-0833">Ubl conjugation pathway</keyword>
<dbReference type="PROSITE" id="PS50012">
    <property type="entry name" value="RCC1_3"/>
    <property type="match status" value="1"/>
</dbReference>
<name>A0A2T7PNH1_POMCA</name>
<dbReference type="FunFam" id="2.60.120.820:FF:000002">
    <property type="entry name" value="E3 ubiquitin-protein ligase MYCBP2 isoform X1"/>
    <property type="match status" value="1"/>
</dbReference>
<dbReference type="InterPro" id="IPR014756">
    <property type="entry name" value="Ig_E-set"/>
</dbReference>
<dbReference type="GO" id="GO:0030424">
    <property type="term" value="C:axon"/>
    <property type="evidence" value="ECO:0007669"/>
    <property type="project" value="UniProtKB-SubCell"/>
</dbReference>
<evidence type="ECO:0000259" key="17">
    <source>
        <dbReference type="PROSITE" id="PS50089"/>
    </source>
</evidence>
<dbReference type="EC" id="2.3.2.33" evidence="5"/>
<dbReference type="SUPFAM" id="SSF81296">
    <property type="entry name" value="E set domains"/>
    <property type="match status" value="1"/>
</dbReference>
<dbReference type="PROSITE" id="PS00626">
    <property type="entry name" value="RCC1_2"/>
    <property type="match status" value="1"/>
</dbReference>
<evidence type="ECO:0000256" key="14">
    <source>
        <dbReference type="PROSITE-ProRule" id="PRU00175"/>
    </source>
</evidence>
<feature type="compositionally biased region" description="Basic residues" evidence="16">
    <location>
        <begin position="3331"/>
        <end position="3347"/>
    </location>
</feature>
<evidence type="ECO:0000256" key="13">
    <source>
        <dbReference type="PROSITE-ProRule" id="PRU00087"/>
    </source>
</evidence>
<feature type="compositionally biased region" description="Basic and acidic residues" evidence="16">
    <location>
        <begin position="3038"/>
        <end position="3065"/>
    </location>
</feature>
<keyword evidence="6" id="KW-0808">Transferase</keyword>
<dbReference type="Proteomes" id="UP000245119">
    <property type="component" value="Linkage Group LG3"/>
</dbReference>
<feature type="compositionally biased region" description="Gly residues" evidence="16">
    <location>
        <begin position="2864"/>
        <end position="2874"/>
    </location>
</feature>
<evidence type="ECO:0000256" key="15">
    <source>
        <dbReference type="PROSITE-ProRule" id="PRU00235"/>
    </source>
</evidence>
<dbReference type="SMART" id="SM00184">
    <property type="entry name" value="RING"/>
    <property type="match status" value="1"/>
</dbReference>
<gene>
    <name evidence="18" type="ORF">C0Q70_06256</name>
</gene>
<comment type="pathway">
    <text evidence="3">Protein modification; protein ubiquitination.</text>
</comment>
<feature type="compositionally biased region" description="Polar residues" evidence="16">
    <location>
        <begin position="2879"/>
        <end position="2905"/>
    </location>
</feature>
<comment type="subcellular location">
    <subcellularLocation>
        <location evidence="2">Cell projection</location>
        <location evidence="2">Axon</location>
    </subcellularLocation>
</comment>
<comment type="similarity">
    <text evidence="4">Belongs to the RING-Cys relay (RCR) family.</text>
</comment>
<evidence type="ECO:0000256" key="12">
    <source>
        <dbReference type="ARBA" id="ARBA00023273"/>
    </source>
</evidence>
<keyword evidence="19" id="KW-1185">Reference proteome</keyword>
<feature type="compositionally biased region" description="Basic and acidic residues" evidence="16">
    <location>
        <begin position="3689"/>
        <end position="3701"/>
    </location>
</feature>
<dbReference type="SUPFAM" id="SSF57850">
    <property type="entry name" value="RING/U-box"/>
    <property type="match status" value="1"/>
</dbReference>
<keyword evidence="12" id="KW-0966">Cell projection</keyword>
<feature type="region of interest" description="Disordered" evidence="16">
    <location>
        <begin position="3471"/>
        <end position="3494"/>
    </location>
</feature>
<dbReference type="Pfam" id="PF00415">
    <property type="entry name" value="RCC1"/>
    <property type="match status" value="1"/>
</dbReference>
<evidence type="ECO:0000256" key="2">
    <source>
        <dbReference type="ARBA" id="ARBA00004489"/>
    </source>
</evidence>
<dbReference type="STRING" id="400727.A0A2T7PNH1"/>
<feature type="compositionally biased region" description="Polar residues" evidence="16">
    <location>
        <begin position="73"/>
        <end position="82"/>
    </location>
</feature>
<dbReference type="GO" id="GO:0008270">
    <property type="term" value="F:zinc ion binding"/>
    <property type="evidence" value="ECO:0007669"/>
    <property type="project" value="UniProtKB-KW"/>
</dbReference>
<feature type="region of interest" description="Disordered" evidence="16">
    <location>
        <begin position="2759"/>
        <end position="2971"/>
    </location>
</feature>
<comment type="catalytic activity">
    <reaction evidence="1">
        <text>[E2 ubiquitin-conjugating enzyme]-S-ubiquitinyl-L-cysteine + [acceptor protein]-L-threonine = [E2 ubiquitin-conjugating enzyme]-L-cysteine + [acceptor protein]-3-O-ubiquitinyl-L-threonine.</text>
        <dbReference type="EC" id="2.3.2.33"/>
    </reaction>
</comment>
<dbReference type="Gene3D" id="2.60.40.10">
    <property type="entry name" value="Immunoglobulins"/>
    <property type="match status" value="1"/>
</dbReference>
<evidence type="ECO:0000256" key="7">
    <source>
        <dbReference type="ARBA" id="ARBA00022723"/>
    </source>
</evidence>